<proteinExistence type="inferred from homology"/>
<feature type="region of interest" description="Disordered" evidence="10">
    <location>
        <begin position="311"/>
        <end position="330"/>
    </location>
</feature>
<dbReference type="Pfam" id="PF00382">
    <property type="entry name" value="TFIIB"/>
    <property type="match status" value="2"/>
</dbReference>
<keyword evidence="13" id="KW-1185">Reference proteome</keyword>
<dbReference type="GO" id="GO:0005634">
    <property type="term" value="C:nucleus"/>
    <property type="evidence" value="ECO:0007669"/>
    <property type="project" value="TreeGrafter"/>
</dbReference>
<dbReference type="GO" id="GO:0051123">
    <property type="term" value="P:RNA polymerase II preinitiation complex assembly"/>
    <property type="evidence" value="ECO:0007669"/>
    <property type="project" value="UniProtKB-ARBA"/>
</dbReference>
<sequence>MVLECPYCRNKVPNLVEDFVSGDYICGDCGLVLDRVIDTQSEWLAFANEERNAQSRVGNAANPFLDGAQLDTLIAPKGDSSYGLAQHLNRTQDLNHVLGRTTAQRHERNLVQAYKEISALCGSYNMPNTTIDIAKQLYRRAENENLLQGKNKMAIIAACIFLARRQDNGSLSFKEICAITNVDRKDVARTFKFLKSKWDMDAGTTSSNDLVARFCANLNLDRDTRRIAEVLSRKANDMGNNAGKSPVSIASACIYLSSHLMGCGRDAKAISEIAGVGETTIRATYKLLYVSCKNLLTPDIFASTPKANEANLPIPKASKRTRGNTPSGDP</sequence>
<accession>A0A9W8L7K0</accession>
<dbReference type="SUPFAM" id="SSF47954">
    <property type="entry name" value="Cyclin-like"/>
    <property type="match status" value="2"/>
</dbReference>
<evidence type="ECO:0000259" key="11">
    <source>
        <dbReference type="PROSITE" id="PS51134"/>
    </source>
</evidence>
<dbReference type="PANTHER" id="PTHR11618:SF13">
    <property type="entry name" value="TRANSCRIPTION INITIATION FACTOR IIB"/>
    <property type="match status" value="1"/>
</dbReference>
<evidence type="ECO:0000313" key="12">
    <source>
        <dbReference type="EMBL" id="KAJ2740474.1"/>
    </source>
</evidence>
<dbReference type="OrthoDB" id="25790at2759"/>
<dbReference type="GO" id="GO:0017025">
    <property type="term" value="F:TBP-class protein binding"/>
    <property type="evidence" value="ECO:0007669"/>
    <property type="project" value="InterPro"/>
</dbReference>
<evidence type="ECO:0000256" key="6">
    <source>
        <dbReference type="ARBA" id="ARBA00031706"/>
    </source>
</evidence>
<dbReference type="InterPro" id="IPR023486">
    <property type="entry name" value="TFIIB_CS"/>
</dbReference>
<dbReference type="SUPFAM" id="SSF57783">
    <property type="entry name" value="Zinc beta-ribbon"/>
    <property type="match status" value="1"/>
</dbReference>
<feature type="non-terminal residue" evidence="12">
    <location>
        <position position="330"/>
    </location>
</feature>
<dbReference type="FunFam" id="1.10.472.170:FF:000001">
    <property type="entry name" value="Transcription initiation factor IIB"/>
    <property type="match status" value="1"/>
</dbReference>
<dbReference type="InterPro" id="IPR036915">
    <property type="entry name" value="Cyclin-like_sf"/>
</dbReference>
<dbReference type="GO" id="GO:0097550">
    <property type="term" value="C:transcription preinitiation complex"/>
    <property type="evidence" value="ECO:0007669"/>
    <property type="project" value="TreeGrafter"/>
</dbReference>
<comment type="subunit">
    <text evidence="8">Associates with TFIID-IIA (DA complex) to form TFIID-IIA-IIB (DAB-complex) which is then recognized by polymerase II.</text>
</comment>
<evidence type="ECO:0000256" key="8">
    <source>
        <dbReference type="ARBA" id="ARBA00066213"/>
    </source>
</evidence>
<evidence type="ECO:0000256" key="9">
    <source>
        <dbReference type="PROSITE-ProRule" id="PRU00469"/>
    </source>
</evidence>
<dbReference type="PROSITE" id="PS00782">
    <property type="entry name" value="TFIIB"/>
    <property type="match status" value="1"/>
</dbReference>
<dbReference type="Gene3D" id="1.10.472.170">
    <property type="match status" value="1"/>
</dbReference>
<dbReference type="InterPro" id="IPR013137">
    <property type="entry name" value="Znf_TFIIB"/>
</dbReference>
<dbReference type="PANTHER" id="PTHR11618">
    <property type="entry name" value="TRANSCRIPTION INITIATION FACTOR IIB-RELATED"/>
    <property type="match status" value="1"/>
</dbReference>
<gene>
    <name evidence="12" type="primary">SUA7_3</name>
    <name evidence="12" type="ORF">GGI19_007119</name>
</gene>
<evidence type="ECO:0000256" key="4">
    <source>
        <dbReference type="ARBA" id="ARBA00023015"/>
    </source>
</evidence>
<evidence type="ECO:0000256" key="10">
    <source>
        <dbReference type="SAM" id="MobiDB-lite"/>
    </source>
</evidence>
<comment type="similarity">
    <text evidence="1">Belongs to the TFIIB family.</text>
</comment>
<evidence type="ECO:0000256" key="1">
    <source>
        <dbReference type="ARBA" id="ARBA00010857"/>
    </source>
</evidence>
<dbReference type="SMART" id="SM00385">
    <property type="entry name" value="CYCLIN"/>
    <property type="match status" value="2"/>
</dbReference>
<dbReference type="Gene3D" id="1.10.472.10">
    <property type="entry name" value="Cyclin-like"/>
    <property type="match status" value="1"/>
</dbReference>
<evidence type="ECO:0000313" key="13">
    <source>
        <dbReference type="Proteomes" id="UP001140011"/>
    </source>
</evidence>
<dbReference type="GO" id="GO:0016251">
    <property type="term" value="F:RNA polymerase II general transcription initiation factor activity"/>
    <property type="evidence" value="ECO:0007669"/>
    <property type="project" value="TreeGrafter"/>
</dbReference>
<feature type="domain" description="TFIIB-type" evidence="11">
    <location>
        <begin position="1"/>
        <end position="34"/>
    </location>
</feature>
<keyword evidence="5" id="KW-0804">Transcription</keyword>
<dbReference type="PROSITE" id="PS51134">
    <property type="entry name" value="ZF_TFIIB"/>
    <property type="match status" value="1"/>
</dbReference>
<dbReference type="InterPro" id="IPR000812">
    <property type="entry name" value="TFIIB"/>
</dbReference>
<dbReference type="AlphaFoldDB" id="A0A9W8L7K0"/>
<dbReference type="Proteomes" id="UP001140011">
    <property type="component" value="Unassembled WGS sequence"/>
</dbReference>
<comment type="caution">
    <text evidence="12">The sequence shown here is derived from an EMBL/GenBank/DDBJ whole genome shotgun (WGS) entry which is preliminary data.</text>
</comment>
<evidence type="ECO:0000256" key="7">
    <source>
        <dbReference type="ARBA" id="ARBA00056616"/>
    </source>
</evidence>
<evidence type="ECO:0000256" key="5">
    <source>
        <dbReference type="ARBA" id="ARBA00023163"/>
    </source>
</evidence>
<evidence type="ECO:0000256" key="2">
    <source>
        <dbReference type="ARBA" id="ARBA00013932"/>
    </source>
</evidence>
<keyword evidence="9" id="KW-0862">Zinc</keyword>
<keyword evidence="3" id="KW-0677">Repeat</keyword>
<dbReference type="EMBL" id="JANBUH010002212">
    <property type="protein sequence ID" value="KAJ2740474.1"/>
    <property type="molecule type" value="Genomic_DNA"/>
</dbReference>
<dbReference type="InterPro" id="IPR013763">
    <property type="entry name" value="Cyclin-like_dom"/>
</dbReference>
<evidence type="ECO:0000256" key="3">
    <source>
        <dbReference type="ARBA" id="ARBA00022737"/>
    </source>
</evidence>
<keyword evidence="9" id="KW-0863">Zinc-finger</keyword>
<organism evidence="12 13">
    <name type="scientific">Coemansia pectinata</name>
    <dbReference type="NCBI Taxonomy" id="1052879"/>
    <lineage>
        <taxon>Eukaryota</taxon>
        <taxon>Fungi</taxon>
        <taxon>Fungi incertae sedis</taxon>
        <taxon>Zoopagomycota</taxon>
        <taxon>Kickxellomycotina</taxon>
        <taxon>Kickxellomycetes</taxon>
        <taxon>Kickxellales</taxon>
        <taxon>Kickxellaceae</taxon>
        <taxon>Coemansia</taxon>
    </lineage>
</organism>
<protein>
    <recommendedName>
        <fullName evidence="2">Transcription initiation factor IIB</fullName>
    </recommendedName>
    <alternativeName>
        <fullName evidence="6">General transcription factor TFIIB</fullName>
    </alternativeName>
</protein>
<dbReference type="PRINTS" id="PR00685">
    <property type="entry name" value="TIFACTORIIB"/>
</dbReference>
<name>A0A9W8L7K0_9FUNG</name>
<comment type="function">
    <text evidence="7">General factor that plays a major role in the activation of eukaryotic genes transcribed by RNA polymerase II.</text>
</comment>
<dbReference type="GO" id="GO:0008270">
    <property type="term" value="F:zinc ion binding"/>
    <property type="evidence" value="ECO:0007669"/>
    <property type="project" value="UniProtKB-KW"/>
</dbReference>
<dbReference type="InterPro" id="IPR013150">
    <property type="entry name" value="TFIIB_cyclin"/>
</dbReference>
<keyword evidence="9" id="KW-0479">Metal-binding</keyword>
<keyword evidence="4" id="KW-0805">Transcription regulation</keyword>
<reference evidence="12" key="1">
    <citation type="submission" date="2022-07" db="EMBL/GenBank/DDBJ databases">
        <title>Phylogenomic reconstructions and comparative analyses of Kickxellomycotina fungi.</title>
        <authorList>
            <person name="Reynolds N.K."/>
            <person name="Stajich J.E."/>
            <person name="Barry K."/>
            <person name="Grigoriev I.V."/>
            <person name="Crous P."/>
            <person name="Smith M.E."/>
        </authorList>
    </citation>
    <scope>NUCLEOTIDE SEQUENCE</scope>
    <source>
        <strain evidence="12">BCRC 34297</strain>
    </source>
</reference>
<dbReference type="Pfam" id="PF08271">
    <property type="entry name" value="Zn_Ribbon_TF"/>
    <property type="match status" value="1"/>
</dbReference>